<keyword evidence="4" id="KW-1185">Reference proteome</keyword>
<feature type="transmembrane region" description="Helical" evidence="1">
    <location>
        <begin position="21"/>
        <end position="41"/>
    </location>
</feature>
<comment type="caution">
    <text evidence="3">The sequence shown here is derived from an EMBL/GenBank/DDBJ whole genome shotgun (WGS) entry which is preliminary data.</text>
</comment>
<evidence type="ECO:0000259" key="2">
    <source>
        <dbReference type="Pfam" id="PF03703"/>
    </source>
</evidence>
<feature type="transmembrane region" description="Helical" evidence="1">
    <location>
        <begin position="233"/>
        <end position="257"/>
    </location>
</feature>
<dbReference type="Proteomes" id="UP001597221">
    <property type="component" value="Unassembled WGS sequence"/>
</dbReference>
<dbReference type="RefSeq" id="WP_379595750.1">
    <property type="nucleotide sequence ID" value="NZ_JBHUDE010000005.1"/>
</dbReference>
<name>A0ABW4HLZ0_9BACI</name>
<dbReference type="EMBL" id="JBHUDE010000005">
    <property type="protein sequence ID" value="MFD1606423.1"/>
    <property type="molecule type" value="Genomic_DNA"/>
</dbReference>
<gene>
    <name evidence="3" type="ORF">ACFSBH_01885</name>
</gene>
<keyword evidence="1" id="KW-0472">Membrane</keyword>
<evidence type="ECO:0000313" key="3">
    <source>
        <dbReference type="EMBL" id="MFD1606423.1"/>
    </source>
</evidence>
<dbReference type="Pfam" id="PF03703">
    <property type="entry name" value="bPH_2"/>
    <property type="match status" value="3"/>
</dbReference>
<reference evidence="4" key="1">
    <citation type="journal article" date="2019" name="Int. J. Syst. Evol. Microbiol.">
        <title>The Global Catalogue of Microorganisms (GCM) 10K type strain sequencing project: providing services to taxonomists for standard genome sequencing and annotation.</title>
        <authorList>
            <consortium name="The Broad Institute Genomics Platform"/>
            <consortium name="The Broad Institute Genome Sequencing Center for Infectious Disease"/>
            <person name="Wu L."/>
            <person name="Ma J."/>
        </authorList>
    </citation>
    <scope>NUCLEOTIDE SEQUENCE [LARGE SCALE GENOMIC DNA]</scope>
    <source>
        <strain evidence="4">CGMCC 1.12376</strain>
    </source>
</reference>
<feature type="domain" description="YdbS-like PH" evidence="2">
    <location>
        <begin position="271"/>
        <end position="342"/>
    </location>
</feature>
<feature type="transmembrane region" description="Helical" evidence="1">
    <location>
        <begin position="53"/>
        <end position="75"/>
    </location>
</feature>
<feature type="transmembrane region" description="Helical" evidence="1">
    <location>
        <begin position="192"/>
        <end position="213"/>
    </location>
</feature>
<dbReference type="PANTHER" id="PTHR34473:SF2">
    <property type="entry name" value="UPF0699 TRANSMEMBRANE PROTEIN YDBT"/>
    <property type="match status" value="1"/>
</dbReference>
<keyword evidence="1" id="KW-0812">Transmembrane</keyword>
<sequence length="493" mass="56537">MEKNSVYEQTSSLKKLHPIWIGFRLFKSIRSLILFIVFLFIVLDMSSNSIFSWYGTTLIGLFTVYQIGASVLEWYRFGYYFDQEEIYVQKGRFVKMKRFFPLDLVQGINQNTLLIHRMLGLTSLLIDVGSSDRDSSIKLEMITIEEAEQIKKILSKYGNIQVNEPVASDKDQKEGHKDKNFTHHYTIETNEILIASLTSLRLLFFLSVLYSVYSQLSQFLPIEEHINKAIAYFQTSIQMLILGIALLILCSMIYGFLKTFIQYGGLVVTSDPHRIYMEKGIGSKTSSSIPKDNIQALSINSGLIHRMLKIVNVRLISATDVNDEDIKASNILFPFINRKKAFTLVPEVVPSFEITGSMSNIPKRSILVKLLRTMYIWLLLPLGIFLFIPGFWYIAVLAFVITLTSQIVSGLCSSYSLNGQFLQLRKVGVSTRLFIMRRDRIERIMLSETMIQRKMGLASLKVTTRARPTKVITMHDVPIQIALQCQSWFINED</sequence>
<feature type="domain" description="YdbS-like PH" evidence="2">
    <location>
        <begin position="74"/>
        <end position="153"/>
    </location>
</feature>
<keyword evidence="1" id="KW-1133">Transmembrane helix</keyword>
<evidence type="ECO:0000313" key="4">
    <source>
        <dbReference type="Proteomes" id="UP001597221"/>
    </source>
</evidence>
<dbReference type="InterPro" id="IPR005182">
    <property type="entry name" value="YdbS-like_PH"/>
</dbReference>
<dbReference type="PANTHER" id="PTHR34473">
    <property type="entry name" value="UPF0699 TRANSMEMBRANE PROTEIN YDBS"/>
    <property type="match status" value="1"/>
</dbReference>
<dbReference type="PIRSF" id="PIRSF026631">
    <property type="entry name" value="UCP026631"/>
    <property type="match status" value="1"/>
</dbReference>
<protein>
    <submittedName>
        <fullName evidence="3">PH domain-containing protein</fullName>
    </submittedName>
</protein>
<accession>A0ABW4HLZ0</accession>
<dbReference type="InterPro" id="IPR014529">
    <property type="entry name" value="UCP026631"/>
</dbReference>
<feature type="transmembrane region" description="Helical" evidence="1">
    <location>
        <begin position="366"/>
        <end position="388"/>
    </location>
</feature>
<proteinExistence type="predicted"/>
<organism evidence="3 4">
    <name type="scientific">Oceanobacillus luteolus</name>
    <dbReference type="NCBI Taxonomy" id="1274358"/>
    <lineage>
        <taxon>Bacteria</taxon>
        <taxon>Bacillati</taxon>
        <taxon>Bacillota</taxon>
        <taxon>Bacilli</taxon>
        <taxon>Bacillales</taxon>
        <taxon>Bacillaceae</taxon>
        <taxon>Oceanobacillus</taxon>
    </lineage>
</organism>
<evidence type="ECO:0000256" key="1">
    <source>
        <dbReference type="SAM" id="Phobius"/>
    </source>
</evidence>
<feature type="domain" description="YdbS-like PH" evidence="2">
    <location>
        <begin position="414"/>
        <end position="478"/>
    </location>
</feature>